<dbReference type="InterPro" id="IPR010065">
    <property type="entry name" value="AA_ABC_transptr_permease_3TM"/>
</dbReference>
<evidence type="ECO:0000256" key="3">
    <source>
        <dbReference type="ARBA" id="ARBA00022475"/>
    </source>
</evidence>
<keyword evidence="4 7" id="KW-0812">Transmembrane</keyword>
<proteinExistence type="inferred from homology"/>
<dbReference type="CDD" id="cd06261">
    <property type="entry name" value="TM_PBP2"/>
    <property type="match status" value="1"/>
</dbReference>
<keyword evidence="6 7" id="KW-0472">Membrane</keyword>
<comment type="similarity">
    <text evidence="7">Belongs to the binding-protein-dependent transport system permease family.</text>
</comment>
<sequence length="226" mass="25171">MWQSAFKILLSGNNVTRILVGLETTIVISFTSIVLGTLIGIVLGSLWTLSGKWVRLVFKIYLEIFRIIPTIPLLFLFYYILPRDLGVNLPAVQVSILVFALWFAAEFSDIIRGSIQSVPRQQKESALALGLSTFQIFRYVLIPQGLLIALSPFINLSTRIIKTTSILLLISVTDVITVGQQIIEANSQNTVIPILIYGIIALLYWLVNAVLGYLTDYVEGKQINGQ</sequence>
<protein>
    <submittedName>
        <fullName evidence="9">Amino acid ABC transporter permease</fullName>
    </submittedName>
</protein>
<dbReference type="PROSITE" id="PS50928">
    <property type="entry name" value="ABC_TM1"/>
    <property type="match status" value="1"/>
</dbReference>
<feature type="transmembrane region" description="Helical" evidence="7">
    <location>
        <begin position="126"/>
        <end position="154"/>
    </location>
</feature>
<organism evidence="9 10">
    <name type="scientific">Leuconostoc falkenbergense</name>
    <dbReference type="NCBI Taxonomy" id="2766470"/>
    <lineage>
        <taxon>Bacteria</taxon>
        <taxon>Bacillati</taxon>
        <taxon>Bacillota</taxon>
        <taxon>Bacilli</taxon>
        <taxon>Lactobacillales</taxon>
        <taxon>Lactobacillaceae</taxon>
        <taxon>Leuconostoc</taxon>
    </lineage>
</organism>
<evidence type="ECO:0000256" key="6">
    <source>
        <dbReference type="ARBA" id="ARBA00023136"/>
    </source>
</evidence>
<accession>A0A9X3E8D5</accession>
<dbReference type="Pfam" id="PF00528">
    <property type="entry name" value="BPD_transp_1"/>
    <property type="match status" value="1"/>
</dbReference>
<dbReference type="AlphaFoldDB" id="A0A9X3E8D5"/>
<dbReference type="InterPro" id="IPR035906">
    <property type="entry name" value="MetI-like_sf"/>
</dbReference>
<feature type="transmembrane region" description="Helical" evidence="7">
    <location>
        <begin position="191"/>
        <end position="214"/>
    </location>
</feature>
<feature type="transmembrane region" description="Helical" evidence="7">
    <location>
        <begin position="60"/>
        <end position="81"/>
    </location>
</feature>
<evidence type="ECO:0000313" key="9">
    <source>
        <dbReference type="EMBL" id="MCX7578466.1"/>
    </source>
</evidence>
<dbReference type="RefSeq" id="WP_142511300.1">
    <property type="nucleotide sequence ID" value="NZ_JBAQBW010000109.1"/>
</dbReference>
<evidence type="ECO:0000256" key="7">
    <source>
        <dbReference type="RuleBase" id="RU363032"/>
    </source>
</evidence>
<dbReference type="GO" id="GO:0043190">
    <property type="term" value="C:ATP-binding cassette (ABC) transporter complex"/>
    <property type="evidence" value="ECO:0007669"/>
    <property type="project" value="InterPro"/>
</dbReference>
<keyword evidence="5 7" id="KW-1133">Transmembrane helix</keyword>
<dbReference type="Gene3D" id="1.10.3720.10">
    <property type="entry name" value="MetI-like"/>
    <property type="match status" value="1"/>
</dbReference>
<name>A0A9X3E8D5_9LACO</name>
<dbReference type="InterPro" id="IPR000515">
    <property type="entry name" value="MetI-like"/>
</dbReference>
<comment type="subcellular location">
    <subcellularLocation>
        <location evidence="1 7">Cell membrane</location>
        <topology evidence="1 7">Multi-pass membrane protein</topology>
    </subcellularLocation>
</comment>
<dbReference type="EMBL" id="QVOQ01000006">
    <property type="protein sequence ID" value="MCX7578466.1"/>
    <property type="molecule type" value="Genomic_DNA"/>
</dbReference>
<dbReference type="PANTHER" id="PTHR30614:SF36">
    <property type="entry name" value="ABC TRANSPORTER MEMBRANE-SPANNING PERMEASE-GLUTAMINE TRANSPORT"/>
    <property type="match status" value="1"/>
</dbReference>
<reference evidence="9" key="1">
    <citation type="submission" date="2018-08" db="EMBL/GenBank/DDBJ databases">
        <title>Draft genome sequences of Leuconostoc spp. and Weissella spp. with biocontrol potential.</title>
        <authorList>
            <person name="Lo R."/>
            <person name="Ho V.T.T."/>
            <person name="Turner M.S."/>
        </authorList>
    </citation>
    <scope>NUCLEOTIDE SEQUENCE</scope>
    <source>
        <strain evidence="9">156</strain>
    </source>
</reference>
<dbReference type="GO" id="GO:0006865">
    <property type="term" value="P:amino acid transport"/>
    <property type="evidence" value="ECO:0007669"/>
    <property type="project" value="TreeGrafter"/>
</dbReference>
<evidence type="ECO:0000256" key="4">
    <source>
        <dbReference type="ARBA" id="ARBA00022692"/>
    </source>
</evidence>
<feature type="transmembrane region" description="Helical" evidence="7">
    <location>
        <begin position="160"/>
        <end position="179"/>
    </location>
</feature>
<gene>
    <name evidence="9" type="ORF">D0502_03535</name>
</gene>
<evidence type="ECO:0000259" key="8">
    <source>
        <dbReference type="PROSITE" id="PS50928"/>
    </source>
</evidence>
<dbReference type="NCBIfam" id="TIGR01726">
    <property type="entry name" value="HEQRo_perm_3TM"/>
    <property type="match status" value="1"/>
</dbReference>
<dbReference type="PANTHER" id="PTHR30614">
    <property type="entry name" value="MEMBRANE COMPONENT OF AMINO ACID ABC TRANSPORTER"/>
    <property type="match status" value="1"/>
</dbReference>
<keyword evidence="3" id="KW-1003">Cell membrane</keyword>
<evidence type="ECO:0000313" key="10">
    <source>
        <dbReference type="Proteomes" id="UP001080333"/>
    </source>
</evidence>
<evidence type="ECO:0000256" key="1">
    <source>
        <dbReference type="ARBA" id="ARBA00004651"/>
    </source>
</evidence>
<evidence type="ECO:0000256" key="2">
    <source>
        <dbReference type="ARBA" id="ARBA00022448"/>
    </source>
</evidence>
<dbReference type="GO" id="GO:0022857">
    <property type="term" value="F:transmembrane transporter activity"/>
    <property type="evidence" value="ECO:0007669"/>
    <property type="project" value="InterPro"/>
</dbReference>
<evidence type="ECO:0000256" key="5">
    <source>
        <dbReference type="ARBA" id="ARBA00022989"/>
    </source>
</evidence>
<keyword evidence="2 7" id="KW-0813">Transport</keyword>
<dbReference type="SUPFAM" id="SSF161098">
    <property type="entry name" value="MetI-like"/>
    <property type="match status" value="1"/>
</dbReference>
<feature type="transmembrane region" description="Helical" evidence="7">
    <location>
        <begin position="87"/>
        <end position="105"/>
    </location>
</feature>
<feature type="transmembrane region" description="Helical" evidence="7">
    <location>
        <begin position="26"/>
        <end position="48"/>
    </location>
</feature>
<dbReference type="Proteomes" id="UP001080333">
    <property type="component" value="Unassembled WGS sequence"/>
</dbReference>
<feature type="domain" description="ABC transmembrane type-1" evidence="8">
    <location>
        <begin position="22"/>
        <end position="215"/>
    </location>
</feature>
<comment type="caution">
    <text evidence="9">The sequence shown here is derived from an EMBL/GenBank/DDBJ whole genome shotgun (WGS) entry which is preliminary data.</text>
</comment>
<dbReference type="InterPro" id="IPR043429">
    <property type="entry name" value="ArtM/GltK/GlnP/TcyL/YhdX-like"/>
</dbReference>